<dbReference type="PANTHER" id="PTHR45833">
    <property type="entry name" value="METHIONINE SYNTHASE"/>
    <property type="match status" value="1"/>
</dbReference>
<dbReference type="GO" id="GO:0005829">
    <property type="term" value="C:cytosol"/>
    <property type="evidence" value="ECO:0007669"/>
    <property type="project" value="TreeGrafter"/>
</dbReference>
<feature type="domain" description="Hcy-binding" evidence="9">
    <location>
        <begin position="2"/>
        <end position="290"/>
    </location>
</feature>
<keyword evidence="2 8" id="KW-0489">Methyltransferase</keyword>
<proteinExistence type="inferred from homology"/>
<sequence>MENNFLAIAKEKIIVFDGAMGTMLMSEGLSPGETLELWNIEKPSVVMDIHKKYFEVGSDVVHTNTFGGTPMKLSEKGLMEKMEILNTEAAKIARKVCPSGKFVAGDIGPTGKMLKPLGEVTPEELEETFFSQASALIKGGVDLISIETMFSLEEALAAIRGIKKAGDLTIVASMTYNRTKNGFFTMMGEDMSQCTSILEDAGADVIASNCSLGSKDMIDLTKELRASTSKPILIQPNAGKPVTQKGVTYYKQAPSDFAQDGKQIIESGANMIGGCCGTTSGFIKELVEKLNPSIPGHYPG</sequence>
<evidence type="ECO:0000256" key="2">
    <source>
        <dbReference type="ARBA" id="ARBA00022603"/>
    </source>
</evidence>
<protein>
    <submittedName>
        <fullName evidence="10">Methionine synthase I, cobalamin-binding domain-containing protein</fullName>
    </submittedName>
</protein>
<dbReference type="InterPro" id="IPR017226">
    <property type="entry name" value="BHMT-like"/>
</dbReference>
<gene>
    <name evidence="10" type="ORF">E3J84_00705</name>
</gene>
<dbReference type="GO" id="GO:0008705">
    <property type="term" value="F:methionine synthase activity"/>
    <property type="evidence" value="ECO:0007669"/>
    <property type="project" value="TreeGrafter"/>
</dbReference>
<comment type="caution">
    <text evidence="10">The sequence shown here is derived from an EMBL/GenBank/DDBJ whole genome shotgun (WGS) entry which is preliminary data.</text>
</comment>
<keyword evidence="5 7" id="KW-0479">Metal-binding</keyword>
<evidence type="ECO:0000256" key="7">
    <source>
        <dbReference type="PIRSR" id="PIRSR037505-2"/>
    </source>
</evidence>
<evidence type="ECO:0000259" key="9">
    <source>
        <dbReference type="PROSITE" id="PS50970"/>
    </source>
</evidence>
<dbReference type="Proteomes" id="UP000316360">
    <property type="component" value="Unassembled WGS sequence"/>
</dbReference>
<dbReference type="InterPro" id="IPR050554">
    <property type="entry name" value="Met_Synthase/Corrinoid"/>
</dbReference>
<accession>A0A523S4M2</accession>
<evidence type="ECO:0000256" key="4">
    <source>
        <dbReference type="ARBA" id="ARBA00022691"/>
    </source>
</evidence>
<dbReference type="PROSITE" id="PS50970">
    <property type="entry name" value="HCY"/>
    <property type="match status" value="1"/>
</dbReference>
<feature type="binding site" evidence="7 8">
    <location>
        <position position="275"/>
    </location>
    <ligand>
        <name>Zn(2+)</name>
        <dbReference type="ChEBI" id="CHEBI:29105"/>
    </ligand>
</feature>
<keyword evidence="6" id="KW-0170">Cobalt</keyword>
<dbReference type="GO" id="GO:0046653">
    <property type="term" value="P:tetrahydrofolate metabolic process"/>
    <property type="evidence" value="ECO:0007669"/>
    <property type="project" value="TreeGrafter"/>
</dbReference>
<dbReference type="AlphaFoldDB" id="A0A523S4M2"/>
<dbReference type="GO" id="GO:0008270">
    <property type="term" value="F:zinc ion binding"/>
    <property type="evidence" value="ECO:0007669"/>
    <property type="project" value="InterPro"/>
</dbReference>
<evidence type="ECO:0000256" key="3">
    <source>
        <dbReference type="ARBA" id="ARBA00022679"/>
    </source>
</evidence>
<organism evidence="10 11">
    <name type="scientific">Aerophobetes bacterium</name>
    <dbReference type="NCBI Taxonomy" id="2030807"/>
    <lineage>
        <taxon>Bacteria</taxon>
        <taxon>Candidatus Aerophobota</taxon>
    </lineage>
</organism>
<evidence type="ECO:0000313" key="11">
    <source>
        <dbReference type="Proteomes" id="UP000316360"/>
    </source>
</evidence>
<evidence type="ECO:0000256" key="6">
    <source>
        <dbReference type="ARBA" id="ARBA00023285"/>
    </source>
</evidence>
<name>A0A523S4M2_UNCAE</name>
<dbReference type="InterPro" id="IPR003726">
    <property type="entry name" value="HCY_dom"/>
</dbReference>
<comment type="similarity">
    <text evidence="1">Belongs to the vitamin-B12 dependent methionine synthase family.</text>
</comment>
<keyword evidence="4" id="KW-0949">S-adenosyl-L-methionine</keyword>
<dbReference type="PANTHER" id="PTHR45833:SF1">
    <property type="entry name" value="METHIONINE SYNTHASE"/>
    <property type="match status" value="1"/>
</dbReference>
<dbReference type="InterPro" id="IPR036589">
    <property type="entry name" value="HCY_dom_sf"/>
</dbReference>
<feature type="binding site" evidence="7 8">
    <location>
        <position position="276"/>
    </location>
    <ligand>
        <name>Zn(2+)</name>
        <dbReference type="ChEBI" id="CHEBI:29105"/>
    </ligand>
</feature>
<evidence type="ECO:0000256" key="1">
    <source>
        <dbReference type="ARBA" id="ARBA00010398"/>
    </source>
</evidence>
<dbReference type="GO" id="GO:0032259">
    <property type="term" value="P:methylation"/>
    <property type="evidence" value="ECO:0007669"/>
    <property type="project" value="UniProtKB-KW"/>
</dbReference>
<dbReference type="EMBL" id="SOKJ01000036">
    <property type="protein sequence ID" value="TET12990.1"/>
    <property type="molecule type" value="Genomic_DNA"/>
</dbReference>
<comment type="cofactor">
    <cofactor evidence="7">
        <name>Zn(2+)</name>
        <dbReference type="ChEBI" id="CHEBI:29105"/>
    </cofactor>
    <text evidence="7">Binds 1 zinc ion per subunit.</text>
</comment>
<keyword evidence="3 8" id="KW-0808">Transferase</keyword>
<reference evidence="10 11" key="1">
    <citation type="submission" date="2019-03" db="EMBL/GenBank/DDBJ databases">
        <title>Metabolic potential of uncultured bacteria and archaea associated with petroleum seepage in deep-sea sediments.</title>
        <authorList>
            <person name="Dong X."/>
            <person name="Hubert C."/>
        </authorList>
    </citation>
    <scope>NUCLEOTIDE SEQUENCE [LARGE SCALE GENOMIC DNA]</scope>
    <source>
        <strain evidence="10">E44_bin7</strain>
    </source>
</reference>
<dbReference type="SUPFAM" id="SSF82282">
    <property type="entry name" value="Homocysteine S-methyltransferase"/>
    <property type="match status" value="1"/>
</dbReference>
<dbReference type="Pfam" id="PF02574">
    <property type="entry name" value="S-methyl_trans"/>
    <property type="match status" value="1"/>
</dbReference>
<feature type="binding site" evidence="7 8">
    <location>
        <position position="210"/>
    </location>
    <ligand>
        <name>Zn(2+)</name>
        <dbReference type="ChEBI" id="CHEBI:29105"/>
    </ligand>
</feature>
<evidence type="ECO:0000256" key="8">
    <source>
        <dbReference type="PROSITE-ProRule" id="PRU00333"/>
    </source>
</evidence>
<dbReference type="GO" id="GO:0050667">
    <property type="term" value="P:homocysteine metabolic process"/>
    <property type="evidence" value="ECO:0007669"/>
    <property type="project" value="TreeGrafter"/>
</dbReference>
<dbReference type="PIRSF" id="PIRSF037505">
    <property type="entry name" value="Betaine_HMT"/>
    <property type="match status" value="1"/>
</dbReference>
<evidence type="ECO:0000256" key="5">
    <source>
        <dbReference type="ARBA" id="ARBA00022723"/>
    </source>
</evidence>
<evidence type="ECO:0000313" key="10">
    <source>
        <dbReference type="EMBL" id="TET12990.1"/>
    </source>
</evidence>
<dbReference type="Gene3D" id="3.20.20.330">
    <property type="entry name" value="Homocysteine-binding-like domain"/>
    <property type="match status" value="1"/>
</dbReference>
<keyword evidence="7 8" id="KW-0862">Zinc</keyword>